<dbReference type="EMBL" id="OU503056">
    <property type="protein sequence ID" value="CAI9784468.1"/>
    <property type="molecule type" value="Genomic_DNA"/>
</dbReference>
<accession>A0AAD2ECN0</accession>
<evidence type="ECO:0008006" key="4">
    <source>
        <dbReference type="Google" id="ProtNLM"/>
    </source>
</evidence>
<protein>
    <recommendedName>
        <fullName evidence="4">NAC domain-containing protein</fullName>
    </recommendedName>
</protein>
<feature type="compositionally biased region" description="Polar residues" evidence="1">
    <location>
        <begin position="160"/>
        <end position="179"/>
    </location>
</feature>
<proteinExistence type="predicted"/>
<gene>
    <name evidence="2" type="ORF">FPE_LOCUS31898</name>
</gene>
<evidence type="ECO:0000256" key="1">
    <source>
        <dbReference type="SAM" id="MobiDB-lite"/>
    </source>
</evidence>
<evidence type="ECO:0000313" key="2">
    <source>
        <dbReference type="EMBL" id="CAI9784468.1"/>
    </source>
</evidence>
<evidence type="ECO:0000313" key="3">
    <source>
        <dbReference type="Proteomes" id="UP000834106"/>
    </source>
</evidence>
<name>A0AAD2ECN0_9LAMI</name>
<dbReference type="Proteomes" id="UP000834106">
    <property type="component" value="Chromosome 21"/>
</dbReference>
<feature type="region of interest" description="Disordered" evidence="1">
    <location>
        <begin position="160"/>
        <end position="186"/>
    </location>
</feature>
<reference evidence="2" key="1">
    <citation type="submission" date="2023-05" db="EMBL/GenBank/DDBJ databases">
        <authorList>
            <person name="Huff M."/>
        </authorList>
    </citation>
    <scope>NUCLEOTIDE SEQUENCE</scope>
</reference>
<keyword evidence="3" id="KW-1185">Reference proteome</keyword>
<dbReference type="AlphaFoldDB" id="A0AAD2ECN0"/>
<sequence length="186" mass="21593">MPNESFEFDLQEEGWVVCRMFMKKMATTRKEEEHESLCWYDDQVSFMPDFNFSRPISQPYTTSYHPHYTCKQELELQYNMPHDAFFQLPELESPKVPQSTASSSIIPCGVLQFSSLGHEENVQQNNQLHISEIYSNDQAAVDQVTDWRVLDKFVASQLSQDDATNDNAYSTEPSDQLSDQNEHNAY</sequence>
<organism evidence="2 3">
    <name type="scientific">Fraxinus pennsylvanica</name>
    <dbReference type="NCBI Taxonomy" id="56036"/>
    <lineage>
        <taxon>Eukaryota</taxon>
        <taxon>Viridiplantae</taxon>
        <taxon>Streptophyta</taxon>
        <taxon>Embryophyta</taxon>
        <taxon>Tracheophyta</taxon>
        <taxon>Spermatophyta</taxon>
        <taxon>Magnoliopsida</taxon>
        <taxon>eudicotyledons</taxon>
        <taxon>Gunneridae</taxon>
        <taxon>Pentapetalae</taxon>
        <taxon>asterids</taxon>
        <taxon>lamiids</taxon>
        <taxon>Lamiales</taxon>
        <taxon>Oleaceae</taxon>
        <taxon>Oleeae</taxon>
        <taxon>Fraxinus</taxon>
    </lineage>
</organism>